<gene>
    <name evidence="2" type="ORF">H1P_1100004</name>
</gene>
<name>A0A563VJI4_9CYAN</name>
<protein>
    <submittedName>
        <fullName evidence="2">Transposase</fullName>
    </submittedName>
</protein>
<proteinExistence type="predicted"/>
<dbReference type="Proteomes" id="UP000320055">
    <property type="component" value="Unassembled WGS sequence"/>
</dbReference>
<dbReference type="AlphaFoldDB" id="A0A563VJI4"/>
<evidence type="ECO:0000259" key="1">
    <source>
        <dbReference type="Pfam" id="PF13358"/>
    </source>
</evidence>
<dbReference type="InterPro" id="IPR036397">
    <property type="entry name" value="RNaseH_sf"/>
</dbReference>
<dbReference type="Gene3D" id="3.30.420.10">
    <property type="entry name" value="Ribonuclease H-like superfamily/Ribonuclease H"/>
    <property type="match status" value="1"/>
</dbReference>
<reference evidence="2 3" key="1">
    <citation type="submission" date="2019-01" db="EMBL/GenBank/DDBJ databases">
        <authorList>
            <person name="Brito A."/>
        </authorList>
    </citation>
    <scope>NUCLEOTIDE SEQUENCE [LARGE SCALE GENOMIC DNA]</scope>
    <source>
        <strain evidence="2">1</strain>
    </source>
</reference>
<dbReference type="RefSeq" id="WP_425461539.1">
    <property type="nucleotide sequence ID" value="NZ_LR213866.1"/>
</dbReference>
<accession>A0A563VJI4</accession>
<evidence type="ECO:0000313" key="2">
    <source>
        <dbReference type="EMBL" id="VEP11620.1"/>
    </source>
</evidence>
<dbReference type="InterPro" id="IPR038717">
    <property type="entry name" value="Tc1-like_DDE_dom"/>
</dbReference>
<evidence type="ECO:0000313" key="3">
    <source>
        <dbReference type="Proteomes" id="UP000320055"/>
    </source>
</evidence>
<sequence>MNSSAQKAASLLKQTGKLTVVVQDNSPIHKSQEVRACWQSWSEQGLLLFFLPPYCPELNEIETQWHQLKTQEIAGRIFDNEYDLAMTIIQGMNRRSEQGDYHLERFIFNSA</sequence>
<dbReference type="EMBL" id="CAACVJ010000014">
    <property type="protein sequence ID" value="VEP11620.1"/>
    <property type="molecule type" value="Genomic_DNA"/>
</dbReference>
<dbReference type="GO" id="GO:0003676">
    <property type="term" value="F:nucleic acid binding"/>
    <property type="evidence" value="ECO:0007669"/>
    <property type="project" value="InterPro"/>
</dbReference>
<feature type="domain" description="Tc1-like transposase DDE" evidence="1">
    <location>
        <begin position="18"/>
        <end position="83"/>
    </location>
</feature>
<keyword evidence="3" id="KW-1185">Reference proteome</keyword>
<organism evidence="2 3">
    <name type="scientific">Hyella patelloides LEGE 07179</name>
    <dbReference type="NCBI Taxonomy" id="945734"/>
    <lineage>
        <taxon>Bacteria</taxon>
        <taxon>Bacillati</taxon>
        <taxon>Cyanobacteriota</taxon>
        <taxon>Cyanophyceae</taxon>
        <taxon>Pleurocapsales</taxon>
        <taxon>Hyellaceae</taxon>
        <taxon>Hyella</taxon>
    </lineage>
</organism>
<dbReference type="Pfam" id="PF13358">
    <property type="entry name" value="DDE_3"/>
    <property type="match status" value="1"/>
</dbReference>